<feature type="transmembrane region" description="Helical" evidence="6">
    <location>
        <begin position="453"/>
        <end position="477"/>
    </location>
</feature>
<dbReference type="PANTHER" id="PTHR30572:SF18">
    <property type="entry name" value="ABC-TYPE MACROLIDE FAMILY EXPORT SYSTEM PERMEASE COMPONENT 2"/>
    <property type="match status" value="1"/>
</dbReference>
<evidence type="ECO:0000256" key="6">
    <source>
        <dbReference type="SAM" id="Phobius"/>
    </source>
</evidence>
<feature type="domain" description="MacB-like periplasmic core" evidence="8">
    <location>
        <begin position="99"/>
        <end position="309"/>
    </location>
</feature>
<feature type="transmembrane region" description="Helical" evidence="6">
    <location>
        <begin position="361"/>
        <end position="386"/>
    </location>
</feature>
<feature type="transmembrane region" description="Helical" evidence="6">
    <location>
        <begin position="407"/>
        <end position="433"/>
    </location>
</feature>
<dbReference type="InterPro" id="IPR003838">
    <property type="entry name" value="ABC3_permease_C"/>
</dbReference>
<gene>
    <name evidence="9" type="ORF">SAMN04488029_3686</name>
</gene>
<dbReference type="NCBIfam" id="NF038404">
    <property type="entry name" value="perm_prefix_2"/>
    <property type="match status" value="1"/>
</dbReference>
<feature type="transmembrane region" description="Helical" evidence="6">
    <location>
        <begin position="742"/>
        <end position="766"/>
    </location>
</feature>
<keyword evidence="3 6" id="KW-0812">Transmembrane</keyword>
<dbReference type="Proteomes" id="UP000192472">
    <property type="component" value="Unassembled WGS sequence"/>
</dbReference>
<feature type="transmembrane region" description="Helical" evidence="6">
    <location>
        <begin position="498"/>
        <end position="522"/>
    </location>
</feature>
<dbReference type="OrthoDB" id="5933722at2"/>
<evidence type="ECO:0000259" key="8">
    <source>
        <dbReference type="Pfam" id="PF12704"/>
    </source>
</evidence>
<dbReference type="RefSeq" id="WP_084374306.1">
    <property type="nucleotide sequence ID" value="NZ_FWYF01000004.1"/>
</dbReference>
<feature type="domain" description="MacB-like periplasmic core" evidence="8">
    <location>
        <begin position="510"/>
        <end position="672"/>
    </location>
</feature>
<name>A0A1W2GNG3_REIFA</name>
<dbReference type="InterPro" id="IPR025857">
    <property type="entry name" value="MacB_PCD"/>
</dbReference>
<dbReference type="PANTHER" id="PTHR30572">
    <property type="entry name" value="MEMBRANE COMPONENT OF TRANSPORTER-RELATED"/>
    <property type="match status" value="1"/>
</dbReference>
<dbReference type="GO" id="GO:0022857">
    <property type="term" value="F:transmembrane transporter activity"/>
    <property type="evidence" value="ECO:0007669"/>
    <property type="project" value="TreeGrafter"/>
</dbReference>
<keyword evidence="5 6" id="KW-0472">Membrane</keyword>
<dbReference type="Pfam" id="PF02687">
    <property type="entry name" value="FtsX"/>
    <property type="match status" value="2"/>
</dbReference>
<evidence type="ECO:0000256" key="4">
    <source>
        <dbReference type="ARBA" id="ARBA00022989"/>
    </source>
</evidence>
<dbReference type="InterPro" id="IPR050250">
    <property type="entry name" value="Macrolide_Exporter_MacB"/>
</dbReference>
<evidence type="ECO:0000256" key="3">
    <source>
        <dbReference type="ARBA" id="ARBA00022692"/>
    </source>
</evidence>
<feature type="transmembrane region" description="Helical" evidence="6">
    <location>
        <begin position="97"/>
        <end position="119"/>
    </location>
</feature>
<dbReference type="STRING" id="692418.SAMN04488029_3686"/>
<evidence type="ECO:0000256" key="1">
    <source>
        <dbReference type="ARBA" id="ARBA00004651"/>
    </source>
</evidence>
<evidence type="ECO:0000256" key="2">
    <source>
        <dbReference type="ARBA" id="ARBA00022475"/>
    </source>
</evidence>
<protein>
    <submittedName>
        <fullName evidence="9">MacB-like core domain-containing protein</fullName>
    </submittedName>
</protein>
<accession>A0A1W2GNG3</accession>
<feature type="domain" description="ABC3 transporter permease C-terminal" evidence="7">
    <location>
        <begin position="367"/>
        <end position="481"/>
    </location>
</feature>
<dbReference type="InterPro" id="IPR047699">
    <property type="entry name" value="Permease_put_prefix"/>
</dbReference>
<dbReference type="Pfam" id="PF12704">
    <property type="entry name" value="MacB_PCD"/>
    <property type="match status" value="2"/>
</dbReference>
<dbReference type="EMBL" id="FWYF01000004">
    <property type="protein sequence ID" value="SMD38209.1"/>
    <property type="molecule type" value="Genomic_DNA"/>
</dbReference>
<organism evidence="9 10">
    <name type="scientific">Reichenbachiella faecimaris</name>
    <dbReference type="NCBI Taxonomy" id="692418"/>
    <lineage>
        <taxon>Bacteria</taxon>
        <taxon>Pseudomonadati</taxon>
        <taxon>Bacteroidota</taxon>
        <taxon>Cytophagia</taxon>
        <taxon>Cytophagales</taxon>
        <taxon>Reichenbachiellaceae</taxon>
        <taxon>Reichenbachiella</taxon>
    </lineage>
</organism>
<feature type="domain" description="ABC3 transporter permease C-terminal" evidence="7">
    <location>
        <begin position="746"/>
        <end position="859"/>
    </location>
</feature>
<dbReference type="AlphaFoldDB" id="A0A1W2GNG3"/>
<sequence length="866" mass="99107">MEPLDPDYQPPKWAYRIFKWYCRSDRFEELSGDLEEVYQIRRENGSKWRANVQYCWNVLRCCKSYARKTDYKMDTSGALIKSFFKLSLRHIAKNKGYVALNVFGLGFALAFCIVSYMIYGFNREFDSVYTGENIYRVHAMRPGVEGLDRWEMSSLALEEVLVNDHSGVKHAVSYLAANISIGKGKYYIPSALSFASPSFLKVFDLPLKYGSKENFDLHGIYLTEAYAAKLFGDEMPVGKRLSVYYYGRKFPDVHVLGVFEKIPNNSSFAFEGLLNIETLLTYFELDRSDWEMHSFQFGQYVQLTSSDQKVPVEDFMEQYLAPHNEANPNKKIERFELTPLHNPIAETTISYGNMPVETNEFLIFCTMAVLILIVACFNLANTNVALISSRVKEIGVRKTIGSSSRMIFVQFIFETLIIMILAFVFSLSLINIISEEFLSIRNQQFLLTDLDMTGVLTFVFLFMLAVTIITGLVPALYAHKFKPVTILNHRLTAKGFGLTHYVLAIFQYSLSIAILLAGLTFMQNADFLKEQDYGYDTENLMIIRVKDGNEYAQLKTALDEKLFTKETFGSYHYLVGYSHEANIKIDELATEVNNYKVAGAFLNKMGVTFAEGRDFRESSQQDISDHVIVNQYFAEQYFVGGEALNKKITVDGEDKTVIGVINNFRDDELYSDYEPTLLIFTAVPEIEKDHFFLRTNGEPHHEVYAQVEEVWAELFERPMVYHWQHDYAYSSMIEGSEQLANIFMWLSIIAFVLSIVSIMAMASLHVNRRTKEICIRKVLGANASQILSFVNRPFIKILGAAFMLGILMGYFLPDAILSTIYLNYIEISWIQSVLIGLGIVSFALFVVYITVMRPVRANPTEGLRSE</sequence>
<keyword evidence="4 6" id="KW-1133">Transmembrane helix</keyword>
<evidence type="ECO:0000256" key="5">
    <source>
        <dbReference type="ARBA" id="ARBA00023136"/>
    </source>
</evidence>
<evidence type="ECO:0000313" key="10">
    <source>
        <dbReference type="Proteomes" id="UP000192472"/>
    </source>
</evidence>
<comment type="subcellular location">
    <subcellularLocation>
        <location evidence="1">Cell membrane</location>
        <topology evidence="1">Multi-pass membrane protein</topology>
    </subcellularLocation>
</comment>
<reference evidence="9 10" key="1">
    <citation type="submission" date="2017-04" db="EMBL/GenBank/DDBJ databases">
        <authorList>
            <person name="Afonso C.L."/>
            <person name="Miller P.J."/>
            <person name="Scott M.A."/>
            <person name="Spackman E."/>
            <person name="Goraichik I."/>
            <person name="Dimitrov K.M."/>
            <person name="Suarez D.L."/>
            <person name="Swayne D.E."/>
        </authorList>
    </citation>
    <scope>NUCLEOTIDE SEQUENCE [LARGE SCALE GENOMIC DNA]</scope>
    <source>
        <strain evidence="9 10">DSM 26133</strain>
    </source>
</reference>
<proteinExistence type="predicted"/>
<dbReference type="GO" id="GO:0005886">
    <property type="term" value="C:plasma membrane"/>
    <property type="evidence" value="ECO:0007669"/>
    <property type="project" value="UniProtKB-SubCell"/>
</dbReference>
<keyword evidence="2" id="KW-1003">Cell membrane</keyword>
<evidence type="ECO:0000259" key="7">
    <source>
        <dbReference type="Pfam" id="PF02687"/>
    </source>
</evidence>
<keyword evidence="10" id="KW-1185">Reference proteome</keyword>
<feature type="transmembrane region" description="Helical" evidence="6">
    <location>
        <begin position="794"/>
        <end position="812"/>
    </location>
</feature>
<evidence type="ECO:0000313" key="9">
    <source>
        <dbReference type="EMBL" id="SMD38209.1"/>
    </source>
</evidence>
<feature type="transmembrane region" description="Helical" evidence="6">
    <location>
        <begin position="832"/>
        <end position="851"/>
    </location>
</feature>